<keyword evidence="9" id="KW-0904">Protein phosphatase</keyword>
<dbReference type="STRING" id="6945.B7P3Q9"/>
<dbReference type="GO" id="GO:0007096">
    <property type="term" value="P:regulation of exit from mitosis"/>
    <property type="evidence" value="ECO:0000318"/>
    <property type="project" value="GO_Central"/>
</dbReference>
<feature type="compositionally biased region" description="Basic and acidic residues" evidence="17">
    <location>
        <begin position="408"/>
        <end position="422"/>
    </location>
</feature>
<keyword evidence="22" id="KW-1185">Reference proteome</keyword>
<feature type="region of interest" description="Disordered" evidence="17">
    <location>
        <begin position="345"/>
        <end position="497"/>
    </location>
</feature>
<dbReference type="FunCoup" id="B7P3Q9">
    <property type="interactions" value="19"/>
</dbReference>
<dbReference type="EMBL" id="ABJB010665478">
    <property type="status" value="NOT_ANNOTATED_CDS"/>
    <property type="molecule type" value="Genomic_DNA"/>
</dbReference>
<evidence type="ECO:0000256" key="13">
    <source>
        <dbReference type="ARBA" id="ARBA00023306"/>
    </source>
</evidence>
<dbReference type="GO" id="GO:0060271">
    <property type="term" value="P:cilium assembly"/>
    <property type="evidence" value="ECO:0000318"/>
    <property type="project" value="GO_Central"/>
</dbReference>
<dbReference type="Proteomes" id="UP000001555">
    <property type="component" value="Unassembled WGS sequence"/>
</dbReference>
<dbReference type="EnsemblMetazoa" id="ISCW000542-RA">
    <property type="protein sequence ID" value="ISCW000542-PA"/>
    <property type="gene ID" value="ISCW000542"/>
</dbReference>
<dbReference type="InterPro" id="IPR016130">
    <property type="entry name" value="Tyr_Pase_AS"/>
</dbReference>
<keyword evidence="12" id="KW-0966">Cell projection</keyword>
<dbReference type="GO" id="GO:0072686">
    <property type="term" value="C:mitotic spindle"/>
    <property type="evidence" value="ECO:0000318"/>
    <property type="project" value="GO_Central"/>
</dbReference>
<dbReference type="GO" id="GO:0005813">
    <property type="term" value="C:centrosome"/>
    <property type="evidence" value="ECO:0007669"/>
    <property type="project" value="UniProtKB-SubCell"/>
</dbReference>
<dbReference type="GO" id="GO:0050877">
    <property type="term" value="P:nervous system process"/>
    <property type="evidence" value="ECO:0007669"/>
    <property type="project" value="UniProtKB-ARBA"/>
</dbReference>
<feature type="compositionally biased region" description="Polar residues" evidence="17">
    <location>
        <begin position="424"/>
        <end position="437"/>
    </location>
</feature>
<sequence>MEDINSDSIIHLAEIVKDRLFFATARSTVKPRSTALSHVFSVDEELVYESFYADFGPLNLAMLYRYCVKLNKKLKSYALAQKKIVHYTSSDSKKRVNAAFLIGAYSVLYLKRSAEEAYQPLVNGSYASYIPFRDASFGPCTYNLTLLDCLRAVEKAISHKFLDFENFDLEEYEYYERVENGDLNWIVPHKFIAFCGPHPKSKIENGHPFHSPETYFPYFSKHNVSTVVRLNKKIYDARRFAEQGFDHRDLFFVDGSTPSDAIMREFIEISENTPGALAVHCKAGLGRTGTLIACYIMKHYRFTAAESIAWIRICRPGSIIGHQQHWLEGKQDYLWLQGDIFRSQQTSNQRNNNVNNANSGNERGSSARRSLSPHNRGGLAAPTLASGRRQAGRRTPPETEGTVSHILGRVDRFHLTDQDKRTRQQLQVDRANNNSGGDSEEDLTQGDKLNKIKAQRRHPRSMTTGVPLGGEDGRPQRRASSQPLKVPPGTLGTVPTAGYASPLKALRGGGRNADHRHLGPTEGFGVPAQPQAKTADDDRNVGSQRGHEKVRCKRVYGNIESLLAVAVKKRGNGEFRLQCTAED</sequence>
<dbReference type="EMBL" id="ABJB010462503">
    <property type="status" value="NOT_ANNOTATED_CDS"/>
    <property type="molecule type" value="Genomic_DNA"/>
</dbReference>
<evidence type="ECO:0000256" key="17">
    <source>
        <dbReference type="SAM" id="MobiDB-lite"/>
    </source>
</evidence>
<feature type="region of interest" description="Disordered" evidence="17">
    <location>
        <begin position="522"/>
        <end position="549"/>
    </location>
</feature>
<evidence type="ECO:0000259" key="18">
    <source>
        <dbReference type="PROSITE" id="PS50054"/>
    </source>
</evidence>
<dbReference type="CDD" id="cd14499">
    <property type="entry name" value="CDC14_C"/>
    <property type="match status" value="1"/>
</dbReference>
<evidence type="ECO:0000256" key="6">
    <source>
        <dbReference type="ARBA" id="ARBA00022553"/>
    </source>
</evidence>
<evidence type="ECO:0000256" key="3">
    <source>
        <dbReference type="ARBA" id="ARBA00004647"/>
    </source>
</evidence>
<dbReference type="Pfam" id="PF14671">
    <property type="entry name" value="DSPn"/>
    <property type="match status" value="1"/>
</dbReference>
<dbReference type="GO" id="GO:0000226">
    <property type="term" value="P:microtubule cytoskeleton organization"/>
    <property type="evidence" value="ECO:0000318"/>
    <property type="project" value="GO_Central"/>
</dbReference>
<dbReference type="VEuPathDB" id="VectorBase:ISCW000542"/>
<dbReference type="VEuPathDB" id="VectorBase:ISCP_006682"/>
<feature type="compositionally biased region" description="Basic residues" evidence="17">
    <location>
        <begin position="451"/>
        <end position="460"/>
    </location>
</feature>
<evidence type="ECO:0000256" key="14">
    <source>
        <dbReference type="ARBA" id="ARBA00037822"/>
    </source>
</evidence>
<reference evidence="21" key="2">
    <citation type="submission" date="2020-05" db="UniProtKB">
        <authorList>
            <consortium name="EnsemblMetazoa"/>
        </authorList>
    </citation>
    <scope>IDENTIFICATION</scope>
    <source>
        <strain evidence="21">wikel</strain>
    </source>
</reference>
<dbReference type="PROSITE" id="PS50054">
    <property type="entry name" value="TYR_PHOSPHATASE_DUAL"/>
    <property type="match status" value="1"/>
</dbReference>
<evidence type="ECO:0000256" key="12">
    <source>
        <dbReference type="ARBA" id="ARBA00023273"/>
    </source>
</evidence>
<evidence type="ECO:0000256" key="15">
    <source>
        <dbReference type="ARBA" id="ARBA00047761"/>
    </source>
</evidence>
<dbReference type="GO" id="GO:0032467">
    <property type="term" value="P:positive regulation of cytokinesis"/>
    <property type="evidence" value="ECO:0000318"/>
    <property type="project" value="GO_Central"/>
</dbReference>
<dbReference type="EMBL" id="ABJB010896557">
    <property type="status" value="NOT_ANNOTATED_CDS"/>
    <property type="molecule type" value="Genomic_DNA"/>
</dbReference>
<evidence type="ECO:0000256" key="1">
    <source>
        <dbReference type="ARBA" id="ARBA00004123"/>
    </source>
</evidence>
<comment type="subcellular location">
    <subcellularLocation>
        <location evidence="14">Cell projection</location>
        <location evidence="14">Kinocilium</location>
    </subcellularLocation>
    <subcellularLocation>
        <location evidence="2">Cytoplasm</location>
        <location evidence="2">Cytoskeleton</location>
        <location evidence="2">Microtubule organizing center</location>
        <location evidence="2">Centrosome</location>
    </subcellularLocation>
    <subcellularLocation>
        <location evidence="3">Cytoplasm</location>
        <location evidence="3">Cytoskeleton</location>
        <location evidence="3">Spindle pole</location>
    </subcellularLocation>
    <subcellularLocation>
        <location evidence="1">Nucleus</location>
    </subcellularLocation>
</comment>
<dbReference type="GO" id="GO:0004722">
    <property type="term" value="F:protein serine/threonine phosphatase activity"/>
    <property type="evidence" value="ECO:0000318"/>
    <property type="project" value="GO_Central"/>
</dbReference>
<dbReference type="OrthoDB" id="266663at2759"/>
<dbReference type="InterPro" id="IPR050561">
    <property type="entry name" value="PTP"/>
</dbReference>
<dbReference type="GO" id="GO:0005737">
    <property type="term" value="C:cytoplasm"/>
    <property type="evidence" value="ECO:0000318"/>
    <property type="project" value="GO_Central"/>
</dbReference>
<dbReference type="SUPFAM" id="SSF52799">
    <property type="entry name" value="(Phosphotyrosine protein) phosphatases II"/>
    <property type="match status" value="2"/>
</dbReference>
<dbReference type="EMBL" id="DS630348">
    <property type="protein sequence ID" value="EEC01231.1"/>
    <property type="molecule type" value="Genomic_DNA"/>
</dbReference>
<dbReference type="GO" id="GO:0051301">
    <property type="term" value="P:cell division"/>
    <property type="evidence" value="ECO:0007669"/>
    <property type="project" value="UniProtKB-KW"/>
</dbReference>
<evidence type="ECO:0000256" key="11">
    <source>
        <dbReference type="ARBA" id="ARBA00023242"/>
    </source>
</evidence>
<feature type="compositionally biased region" description="Basic and acidic residues" evidence="17">
    <location>
        <begin position="534"/>
        <end position="549"/>
    </location>
</feature>
<dbReference type="HOGENOM" id="CLU_017787_2_2_1"/>
<evidence type="ECO:0000256" key="16">
    <source>
        <dbReference type="ARBA" id="ARBA00048336"/>
    </source>
</evidence>
<feature type="compositionally biased region" description="Low complexity" evidence="17">
    <location>
        <begin position="345"/>
        <end position="363"/>
    </location>
</feature>
<feature type="domain" description="Tyrosine specific protein phosphatases" evidence="19">
    <location>
        <begin position="264"/>
        <end position="326"/>
    </location>
</feature>
<evidence type="ECO:0000256" key="5">
    <source>
        <dbReference type="ARBA" id="ARBA00022490"/>
    </source>
</evidence>
<dbReference type="AlphaFoldDB" id="B7P3Q9"/>
<evidence type="ECO:0000256" key="7">
    <source>
        <dbReference type="ARBA" id="ARBA00022618"/>
    </source>
</evidence>
<dbReference type="PROSITE" id="PS50056">
    <property type="entry name" value="TYR_PHOSPHATASE_2"/>
    <property type="match status" value="1"/>
</dbReference>
<dbReference type="CDD" id="cd17657">
    <property type="entry name" value="CDC14_N"/>
    <property type="match status" value="1"/>
</dbReference>
<proteinExistence type="inferred from homology"/>
<dbReference type="EC" id="3.1.3.16" evidence="20"/>
<dbReference type="FunFam" id="3.90.190.10:FF:000032">
    <property type="entry name" value="dual specificity protein phosphatase CDC14A isoform X1"/>
    <property type="match status" value="1"/>
</dbReference>
<gene>
    <name evidence="20" type="ORF">IscW_ISCW000542</name>
</gene>
<dbReference type="FunFam" id="3.90.190.10:FF:000006">
    <property type="entry name" value="Dual specificity protein phosphatase CDC14B"/>
    <property type="match status" value="1"/>
</dbReference>
<dbReference type="GO" id="GO:1902636">
    <property type="term" value="C:kinociliary basal body"/>
    <property type="evidence" value="ECO:0000318"/>
    <property type="project" value="GO_Central"/>
</dbReference>
<evidence type="ECO:0000256" key="9">
    <source>
        <dbReference type="ARBA" id="ARBA00022912"/>
    </source>
</evidence>
<dbReference type="PANTHER" id="PTHR23339">
    <property type="entry name" value="TYROSINE SPECIFIC PROTEIN PHOSPHATASE AND DUAL SPECIFICITY PROTEIN PHOSPHATASE"/>
    <property type="match status" value="1"/>
</dbReference>
<dbReference type="EMBL" id="ABJB011013705">
    <property type="status" value="NOT_ANNOTATED_CDS"/>
    <property type="molecule type" value="Genomic_DNA"/>
</dbReference>
<keyword evidence="11" id="KW-0539">Nucleus</keyword>
<keyword evidence="10" id="KW-0206">Cytoskeleton</keyword>
<evidence type="ECO:0000256" key="4">
    <source>
        <dbReference type="ARBA" id="ARBA00007315"/>
    </source>
</evidence>
<dbReference type="PaxDb" id="6945-B7P3Q9"/>
<evidence type="ECO:0000256" key="8">
    <source>
        <dbReference type="ARBA" id="ARBA00022801"/>
    </source>
</evidence>
<dbReference type="Pfam" id="PF22785">
    <property type="entry name" value="Tc-R-P"/>
    <property type="match status" value="1"/>
</dbReference>
<accession>B7P3Q9</accession>
<dbReference type="PROSITE" id="PS00383">
    <property type="entry name" value="TYR_PHOSPHATASE_1"/>
    <property type="match status" value="1"/>
</dbReference>
<dbReference type="InterPro" id="IPR029260">
    <property type="entry name" value="DSPn"/>
</dbReference>
<name>B7P3Q9_IXOSC</name>
<dbReference type="InterPro" id="IPR000387">
    <property type="entry name" value="Tyr_Pase_dom"/>
</dbReference>
<evidence type="ECO:0000313" key="21">
    <source>
        <dbReference type="EnsemblMetazoa" id="ISCW000542-PA"/>
    </source>
</evidence>
<dbReference type="GO" id="GO:0000922">
    <property type="term" value="C:spindle pole"/>
    <property type="evidence" value="ECO:0000318"/>
    <property type="project" value="GO_Central"/>
</dbReference>
<keyword evidence="13" id="KW-0131">Cell cycle</keyword>
<comment type="catalytic activity">
    <reaction evidence="16">
        <text>O-phospho-L-threonyl-[protein] + H2O = L-threonyl-[protein] + phosphate</text>
        <dbReference type="Rhea" id="RHEA:47004"/>
        <dbReference type="Rhea" id="RHEA-COMP:11060"/>
        <dbReference type="Rhea" id="RHEA-COMP:11605"/>
        <dbReference type="ChEBI" id="CHEBI:15377"/>
        <dbReference type="ChEBI" id="CHEBI:30013"/>
        <dbReference type="ChEBI" id="CHEBI:43474"/>
        <dbReference type="ChEBI" id="CHEBI:61977"/>
        <dbReference type="EC" id="3.1.3.16"/>
    </reaction>
</comment>
<feature type="domain" description="Tyrosine-protein phosphatase" evidence="18">
    <location>
        <begin position="181"/>
        <end position="339"/>
    </location>
</feature>
<dbReference type="Gene3D" id="3.90.190.10">
    <property type="entry name" value="Protein tyrosine phosphatase superfamily"/>
    <property type="match status" value="2"/>
</dbReference>
<evidence type="ECO:0000256" key="10">
    <source>
        <dbReference type="ARBA" id="ARBA00023212"/>
    </source>
</evidence>
<dbReference type="InterPro" id="IPR044506">
    <property type="entry name" value="CDC14_C"/>
</dbReference>
<evidence type="ECO:0000259" key="19">
    <source>
        <dbReference type="PROSITE" id="PS50056"/>
    </source>
</evidence>
<keyword evidence="6" id="KW-0597">Phosphoprotein</keyword>
<evidence type="ECO:0000313" key="22">
    <source>
        <dbReference type="Proteomes" id="UP000001555"/>
    </source>
</evidence>
<organism>
    <name type="scientific">Ixodes scapularis</name>
    <name type="common">Black-legged tick</name>
    <name type="synonym">Deer tick</name>
    <dbReference type="NCBI Taxonomy" id="6945"/>
    <lineage>
        <taxon>Eukaryota</taxon>
        <taxon>Metazoa</taxon>
        <taxon>Ecdysozoa</taxon>
        <taxon>Arthropoda</taxon>
        <taxon>Chelicerata</taxon>
        <taxon>Arachnida</taxon>
        <taxon>Acari</taxon>
        <taxon>Parasitiformes</taxon>
        <taxon>Ixodida</taxon>
        <taxon>Ixodoidea</taxon>
        <taxon>Ixodidae</taxon>
        <taxon>Ixodinae</taxon>
        <taxon>Ixodes</taxon>
    </lineage>
</organism>
<keyword evidence="8 20" id="KW-0378">Hydrolase</keyword>
<comment type="catalytic activity">
    <reaction evidence="15">
        <text>O-phospho-L-seryl-[protein] + H2O = L-seryl-[protein] + phosphate</text>
        <dbReference type="Rhea" id="RHEA:20629"/>
        <dbReference type="Rhea" id="RHEA-COMP:9863"/>
        <dbReference type="Rhea" id="RHEA-COMP:11604"/>
        <dbReference type="ChEBI" id="CHEBI:15377"/>
        <dbReference type="ChEBI" id="CHEBI:29999"/>
        <dbReference type="ChEBI" id="CHEBI:43474"/>
        <dbReference type="ChEBI" id="CHEBI:83421"/>
        <dbReference type="EC" id="3.1.3.16"/>
    </reaction>
</comment>
<dbReference type="VEuPathDB" id="VectorBase:ISCI000542"/>
<evidence type="ECO:0000256" key="2">
    <source>
        <dbReference type="ARBA" id="ARBA00004300"/>
    </source>
</evidence>
<dbReference type="InterPro" id="IPR029021">
    <property type="entry name" value="Prot-tyrosine_phosphatase-like"/>
</dbReference>
<reference evidence="20 22" key="1">
    <citation type="submission" date="2008-03" db="EMBL/GenBank/DDBJ databases">
        <title>Annotation of Ixodes scapularis.</title>
        <authorList>
            <consortium name="Ixodes scapularis Genome Project Consortium"/>
            <person name="Caler E."/>
            <person name="Hannick L.I."/>
            <person name="Bidwell S."/>
            <person name="Joardar V."/>
            <person name="Thiagarajan M."/>
            <person name="Amedeo P."/>
            <person name="Galinsky K.J."/>
            <person name="Schobel S."/>
            <person name="Inman J."/>
            <person name="Hostetler J."/>
            <person name="Miller J."/>
            <person name="Hammond M."/>
            <person name="Megy K."/>
            <person name="Lawson D."/>
            <person name="Kodira C."/>
            <person name="Sutton G."/>
            <person name="Meyer J."/>
            <person name="Hill C.A."/>
            <person name="Birren B."/>
            <person name="Nene V."/>
            <person name="Collins F."/>
            <person name="Alarcon-Chaidez F."/>
            <person name="Wikel S."/>
            <person name="Strausberg R."/>
        </authorList>
    </citation>
    <scope>NUCLEOTIDE SEQUENCE [LARGE SCALE GENOMIC DNA]</scope>
    <source>
        <strain evidence="22">Wikel</strain>
        <strain evidence="20">Wikel colony</strain>
    </source>
</reference>
<comment type="similarity">
    <text evidence="4">Belongs to the protein-tyrosine phosphatase family. Non-receptor class CDC14 subfamily.</text>
</comment>
<keyword evidence="5" id="KW-0963">Cytoplasm</keyword>
<dbReference type="GO" id="GO:0004725">
    <property type="term" value="F:protein tyrosine phosphatase activity"/>
    <property type="evidence" value="ECO:0000318"/>
    <property type="project" value="GO_Central"/>
</dbReference>
<keyword evidence="7" id="KW-0132">Cell division</keyword>
<dbReference type="InParanoid" id="B7P3Q9"/>
<evidence type="ECO:0000313" key="20">
    <source>
        <dbReference type="EMBL" id="EEC01231.1"/>
    </source>
</evidence>
<protein>
    <submittedName>
        <fullName evidence="20 21">Dual specificity protein phosphatase CDC-14 alpha, putative</fullName>
        <ecNumber evidence="20">3.1.3.16</ecNumber>
    </submittedName>
</protein>
<dbReference type="GO" id="GO:0005730">
    <property type="term" value="C:nucleolus"/>
    <property type="evidence" value="ECO:0000318"/>
    <property type="project" value="GO_Central"/>
</dbReference>
<dbReference type="InterPro" id="IPR020422">
    <property type="entry name" value="TYR_PHOSPHATASE_DUAL_dom"/>
</dbReference>